<dbReference type="SMART" id="SM00387">
    <property type="entry name" value="HATPase_c"/>
    <property type="match status" value="1"/>
</dbReference>
<dbReference type="Gene3D" id="3.40.50.2300">
    <property type="match status" value="1"/>
</dbReference>
<feature type="modified residue" description="4-aspartylphosphate" evidence="6">
    <location>
        <position position="870"/>
    </location>
</feature>
<dbReference type="Gene3D" id="3.30.565.10">
    <property type="entry name" value="Histidine kinase-like ATPase, C-terminal domain"/>
    <property type="match status" value="1"/>
</dbReference>
<dbReference type="SMART" id="SM00091">
    <property type="entry name" value="PAS"/>
    <property type="match status" value="3"/>
</dbReference>
<dbReference type="InterPro" id="IPR013655">
    <property type="entry name" value="PAS_fold_3"/>
</dbReference>
<dbReference type="NCBIfam" id="TIGR00229">
    <property type="entry name" value="sensory_box"/>
    <property type="match status" value="3"/>
</dbReference>
<dbReference type="Proteomes" id="UP000641454">
    <property type="component" value="Unassembled WGS sequence"/>
</dbReference>
<sequence>MAIKHEIIVLENIRQARIDLAKGFLHIGLAGDARSPFKQEIGIAYINQAATVFKKSVSIHNHPGLTTITAKEEQLLQEFSHDIFVFQQSLANDPLIQNAKTKTNLRIQFYNLEKQADQIDNFFNLNLTRLSTQQNSEFLTALLFAVFLLTLICIIFFNLILKINKANQKLIASQNQLKTISDNLVNGMIYQVATINGDERSFNYVSNAVNELYGSSPDQVLKNASLIYSKIHPDDIEALIEAEKEALINYTTFKKEARVINPDGSIRWSYYVSHPRQIDGIVCWDGIELDITDRKEMEFALLDSKKQVEESDIKYRIATEATKDGIWEWDLETDETIFSKRSHEILGFEADYDVKPLTYQEWEDRLHPDDKERVLQTIQDHLENKTDYNVEYRHLHKSNKYRWQNSIGKSTYDENGKPIRMIGSIRDITTSKLAEKQLNEERNFLKNILENMSDAFISLSKDWTITDCNAKAGLITGKNPIDLIGKKMWDEFPEAVGYPVQRYYEQVMTTKEPLQSEDYYDPYEIWIRNSIFATKTGIAVFFSDITNRKKTELELVKAKEKAEESDQLKSAFLANMSHEIRTPMNGILGFSSLLSEPGLGKEEQQEYINLIQISGARMLNLISEIIDISKIESGMVEISMQEVNVNEKVQFVYDLLKLDAEEKSIELSYNSNQFPDLYLITDPEKLYAILTNLVKNAIKYTDKGAIEFGYNIKDKNIEFFVKDTGIGIPLARQAAIFERFIQVDIANIQARQGAGLGLAIAKAFVSLLGGKIWLESQEGIGTTFYFTLPFNTQNRPMNLQKAITQQIEKENASHISTKLKMLIADDDAISRKLILKTVDEFGDQIIQAVNGREAVAKFLEHSDVDLILMDVQMPEMNGYEAIREIRKINNDVIIITQSAFGLTGDREKAISAGSTDYITKPLDKNELVQLLNKYFIDLKD</sequence>
<dbReference type="AlphaFoldDB" id="A0A923N2W2"/>
<dbReference type="SUPFAM" id="SSF52172">
    <property type="entry name" value="CheY-like"/>
    <property type="match status" value="1"/>
</dbReference>
<evidence type="ECO:0000313" key="13">
    <source>
        <dbReference type="Proteomes" id="UP000641454"/>
    </source>
</evidence>
<feature type="domain" description="Histidine kinase" evidence="8">
    <location>
        <begin position="575"/>
        <end position="792"/>
    </location>
</feature>
<dbReference type="Pfam" id="PF02518">
    <property type="entry name" value="HATPase_c"/>
    <property type="match status" value="1"/>
</dbReference>
<evidence type="ECO:0000256" key="5">
    <source>
        <dbReference type="ARBA" id="ARBA00022777"/>
    </source>
</evidence>
<comment type="caution">
    <text evidence="12">The sequence shown here is derived from an EMBL/GenBank/DDBJ whole genome shotgun (WGS) entry which is preliminary data.</text>
</comment>
<keyword evidence="4" id="KW-0808">Transferase</keyword>
<keyword evidence="5" id="KW-0418">Kinase</keyword>
<feature type="domain" description="PAS" evidence="10">
    <location>
        <begin position="311"/>
        <end position="385"/>
    </location>
</feature>
<dbReference type="Pfam" id="PF08447">
    <property type="entry name" value="PAS_3"/>
    <property type="match status" value="2"/>
</dbReference>
<dbReference type="PANTHER" id="PTHR43047:SF64">
    <property type="entry name" value="HISTIDINE KINASE CONTAINING CHEY-HOMOLOGOUS RECEIVER DOMAIN AND PAS DOMAIN-RELATED"/>
    <property type="match status" value="1"/>
</dbReference>
<evidence type="ECO:0000256" key="1">
    <source>
        <dbReference type="ARBA" id="ARBA00000085"/>
    </source>
</evidence>
<dbReference type="InterPro" id="IPR001789">
    <property type="entry name" value="Sig_transdc_resp-reg_receiver"/>
</dbReference>
<dbReference type="GO" id="GO:0000155">
    <property type="term" value="F:phosphorelay sensor kinase activity"/>
    <property type="evidence" value="ECO:0007669"/>
    <property type="project" value="InterPro"/>
</dbReference>
<dbReference type="InterPro" id="IPR013656">
    <property type="entry name" value="PAS_4"/>
</dbReference>
<feature type="domain" description="PAC" evidence="11">
    <location>
        <begin position="253"/>
        <end position="303"/>
    </location>
</feature>
<dbReference type="PROSITE" id="PS50110">
    <property type="entry name" value="RESPONSE_REGULATORY"/>
    <property type="match status" value="1"/>
</dbReference>
<evidence type="ECO:0000313" key="12">
    <source>
        <dbReference type="EMBL" id="MBC5845629.1"/>
    </source>
</evidence>
<proteinExistence type="predicted"/>
<evidence type="ECO:0000259" key="8">
    <source>
        <dbReference type="PROSITE" id="PS50109"/>
    </source>
</evidence>
<dbReference type="RefSeq" id="WP_187020463.1">
    <property type="nucleotide sequence ID" value="NZ_JACRUK010000048.1"/>
</dbReference>
<dbReference type="Pfam" id="PF00512">
    <property type="entry name" value="HisKA"/>
    <property type="match status" value="1"/>
</dbReference>
<evidence type="ECO:0000256" key="4">
    <source>
        <dbReference type="ARBA" id="ARBA00022679"/>
    </source>
</evidence>
<dbReference type="CDD" id="cd17546">
    <property type="entry name" value="REC_hyHK_CKI1_RcsC-like"/>
    <property type="match status" value="1"/>
</dbReference>
<dbReference type="InterPro" id="IPR035965">
    <property type="entry name" value="PAS-like_dom_sf"/>
</dbReference>
<evidence type="ECO:0000256" key="3">
    <source>
        <dbReference type="ARBA" id="ARBA00022553"/>
    </source>
</evidence>
<dbReference type="PROSITE" id="PS50113">
    <property type="entry name" value="PAC"/>
    <property type="match status" value="2"/>
</dbReference>
<dbReference type="Gene3D" id="1.10.287.130">
    <property type="match status" value="1"/>
</dbReference>
<dbReference type="Gene3D" id="3.30.450.20">
    <property type="entry name" value="PAS domain"/>
    <property type="match status" value="3"/>
</dbReference>
<dbReference type="InterPro" id="IPR000700">
    <property type="entry name" value="PAS-assoc_C"/>
</dbReference>
<dbReference type="EC" id="2.7.13.3" evidence="2"/>
<evidence type="ECO:0000256" key="2">
    <source>
        <dbReference type="ARBA" id="ARBA00012438"/>
    </source>
</evidence>
<dbReference type="InterPro" id="IPR000014">
    <property type="entry name" value="PAS"/>
</dbReference>
<dbReference type="Pfam" id="PF00072">
    <property type="entry name" value="Response_reg"/>
    <property type="match status" value="1"/>
</dbReference>
<evidence type="ECO:0000256" key="7">
    <source>
        <dbReference type="SAM" id="Phobius"/>
    </source>
</evidence>
<feature type="domain" description="PAS" evidence="10">
    <location>
        <begin position="441"/>
        <end position="486"/>
    </location>
</feature>
<dbReference type="SUPFAM" id="SSF47384">
    <property type="entry name" value="Homodimeric domain of signal transducing histidine kinase"/>
    <property type="match status" value="1"/>
</dbReference>
<protein>
    <recommendedName>
        <fullName evidence="2">histidine kinase</fullName>
        <ecNumber evidence="2">2.7.13.3</ecNumber>
    </recommendedName>
</protein>
<gene>
    <name evidence="12" type="ORF">H8R25_14445</name>
</gene>
<dbReference type="SMART" id="SM00086">
    <property type="entry name" value="PAC"/>
    <property type="match status" value="2"/>
</dbReference>
<dbReference type="CDD" id="cd00130">
    <property type="entry name" value="PAS"/>
    <property type="match status" value="3"/>
</dbReference>
<dbReference type="InterPro" id="IPR003661">
    <property type="entry name" value="HisK_dim/P_dom"/>
</dbReference>
<keyword evidence="7" id="KW-0472">Membrane</keyword>
<keyword evidence="3 6" id="KW-0597">Phosphoprotein</keyword>
<dbReference type="InterPro" id="IPR001610">
    <property type="entry name" value="PAC"/>
</dbReference>
<name>A0A923N2W2_9FLAO</name>
<accession>A0A923N2W2</accession>
<feature type="domain" description="PAS" evidence="10">
    <location>
        <begin position="204"/>
        <end position="250"/>
    </location>
</feature>
<dbReference type="InterPro" id="IPR036890">
    <property type="entry name" value="HATPase_C_sf"/>
</dbReference>
<dbReference type="InterPro" id="IPR003594">
    <property type="entry name" value="HATPase_dom"/>
</dbReference>
<keyword evidence="7" id="KW-0812">Transmembrane</keyword>
<reference evidence="12 13" key="1">
    <citation type="submission" date="2020-08" db="EMBL/GenBank/DDBJ databases">
        <title>Description of novel Flavobacterium F-392 isolate.</title>
        <authorList>
            <person name="Saticioglu I.B."/>
            <person name="Duman M."/>
            <person name="Altun S."/>
        </authorList>
    </citation>
    <scope>NUCLEOTIDE SEQUENCE [LARGE SCALE GENOMIC DNA]</scope>
    <source>
        <strain evidence="12 13">F-392</strain>
    </source>
</reference>
<dbReference type="PROSITE" id="PS50109">
    <property type="entry name" value="HIS_KIN"/>
    <property type="match status" value="1"/>
</dbReference>
<dbReference type="EMBL" id="JACRUL010000046">
    <property type="protein sequence ID" value="MBC5845629.1"/>
    <property type="molecule type" value="Genomic_DNA"/>
</dbReference>
<dbReference type="InterPro" id="IPR036097">
    <property type="entry name" value="HisK_dim/P_sf"/>
</dbReference>
<dbReference type="SMART" id="SM00448">
    <property type="entry name" value="REC"/>
    <property type="match status" value="1"/>
</dbReference>
<dbReference type="SMART" id="SM00388">
    <property type="entry name" value="HisKA"/>
    <property type="match status" value="1"/>
</dbReference>
<dbReference type="FunFam" id="3.30.565.10:FF:000010">
    <property type="entry name" value="Sensor histidine kinase RcsC"/>
    <property type="match status" value="1"/>
</dbReference>
<dbReference type="InterPro" id="IPR004358">
    <property type="entry name" value="Sig_transdc_His_kin-like_C"/>
</dbReference>
<dbReference type="CDD" id="cd00082">
    <property type="entry name" value="HisKA"/>
    <property type="match status" value="1"/>
</dbReference>
<evidence type="ECO:0000259" key="9">
    <source>
        <dbReference type="PROSITE" id="PS50110"/>
    </source>
</evidence>
<dbReference type="InterPro" id="IPR005467">
    <property type="entry name" value="His_kinase_dom"/>
</dbReference>
<dbReference type="PANTHER" id="PTHR43047">
    <property type="entry name" value="TWO-COMPONENT HISTIDINE PROTEIN KINASE"/>
    <property type="match status" value="1"/>
</dbReference>
<feature type="domain" description="PAC" evidence="11">
    <location>
        <begin position="388"/>
        <end position="440"/>
    </location>
</feature>
<dbReference type="CDD" id="cd16922">
    <property type="entry name" value="HATPase_EvgS-ArcB-TorS-like"/>
    <property type="match status" value="1"/>
</dbReference>
<dbReference type="PRINTS" id="PR00344">
    <property type="entry name" value="BCTRLSENSOR"/>
</dbReference>
<keyword evidence="13" id="KW-1185">Reference proteome</keyword>
<feature type="transmembrane region" description="Helical" evidence="7">
    <location>
        <begin position="138"/>
        <end position="161"/>
    </location>
</feature>
<dbReference type="InterPro" id="IPR011006">
    <property type="entry name" value="CheY-like_superfamily"/>
</dbReference>
<comment type="catalytic activity">
    <reaction evidence="1">
        <text>ATP + protein L-histidine = ADP + protein N-phospho-L-histidine.</text>
        <dbReference type="EC" id="2.7.13.3"/>
    </reaction>
</comment>
<feature type="domain" description="Response regulatory" evidence="9">
    <location>
        <begin position="820"/>
        <end position="935"/>
    </location>
</feature>
<keyword evidence="7" id="KW-1133">Transmembrane helix</keyword>
<evidence type="ECO:0000259" key="11">
    <source>
        <dbReference type="PROSITE" id="PS50113"/>
    </source>
</evidence>
<evidence type="ECO:0000256" key="6">
    <source>
        <dbReference type="PROSITE-ProRule" id="PRU00169"/>
    </source>
</evidence>
<dbReference type="Pfam" id="PF08448">
    <property type="entry name" value="PAS_4"/>
    <property type="match status" value="1"/>
</dbReference>
<dbReference type="SUPFAM" id="SSF55874">
    <property type="entry name" value="ATPase domain of HSP90 chaperone/DNA topoisomerase II/histidine kinase"/>
    <property type="match status" value="1"/>
</dbReference>
<evidence type="ECO:0000259" key="10">
    <source>
        <dbReference type="PROSITE" id="PS50112"/>
    </source>
</evidence>
<dbReference type="SUPFAM" id="SSF55785">
    <property type="entry name" value="PYP-like sensor domain (PAS domain)"/>
    <property type="match status" value="3"/>
</dbReference>
<dbReference type="PROSITE" id="PS50112">
    <property type="entry name" value="PAS"/>
    <property type="match status" value="3"/>
</dbReference>
<organism evidence="12 13">
    <name type="scientific">Flavobacterium muglaense</name>
    <dbReference type="NCBI Taxonomy" id="2764716"/>
    <lineage>
        <taxon>Bacteria</taxon>
        <taxon>Pseudomonadati</taxon>
        <taxon>Bacteroidota</taxon>
        <taxon>Flavobacteriia</taxon>
        <taxon>Flavobacteriales</taxon>
        <taxon>Flavobacteriaceae</taxon>
        <taxon>Flavobacterium</taxon>
    </lineage>
</organism>